<accession>C8XQL1</accession>
<comment type="similarity">
    <text evidence="2">Belongs to the adrenomedullin family.</text>
</comment>
<dbReference type="Pfam" id="PF00214">
    <property type="entry name" value="Calc_CGRP_IAPP"/>
    <property type="match status" value="1"/>
</dbReference>
<feature type="chain" id="PRO_5044729427" evidence="7">
    <location>
        <begin position="25"/>
        <end position="172"/>
    </location>
</feature>
<protein>
    <submittedName>
        <fullName evidence="8">Adrenomedullin</fullName>
    </submittedName>
</protein>
<dbReference type="GO" id="GO:0005179">
    <property type="term" value="F:hormone activity"/>
    <property type="evidence" value="ECO:0007669"/>
    <property type="project" value="InterPro"/>
</dbReference>
<dbReference type="GeneTree" id="ENSGT00930000152858"/>
<feature type="signal peptide" evidence="7">
    <location>
        <begin position="1"/>
        <end position="24"/>
    </location>
</feature>
<evidence type="ECO:0000256" key="2">
    <source>
        <dbReference type="ARBA" id="ARBA00010575"/>
    </source>
</evidence>
<evidence type="ECO:0000256" key="5">
    <source>
        <dbReference type="ARBA" id="ARBA00023157"/>
    </source>
</evidence>
<evidence type="ECO:0000313" key="10">
    <source>
        <dbReference type="Proteomes" id="UP000694388"/>
    </source>
</evidence>
<evidence type="ECO:0000256" key="4">
    <source>
        <dbReference type="ARBA" id="ARBA00022729"/>
    </source>
</evidence>
<dbReference type="AlphaFoldDB" id="C8XQL1"/>
<gene>
    <name evidence="8" type="primary">AM</name>
</gene>
<dbReference type="EMBL" id="EU807737">
    <property type="protein sequence ID" value="ACJ02091.1"/>
    <property type="molecule type" value="mRNA"/>
</dbReference>
<feature type="disulfide bond" evidence="6">
    <location>
        <begin position="97"/>
        <end position="102"/>
    </location>
</feature>
<evidence type="ECO:0000313" key="8">
    <source>
        <dbReference type="EMBL" id="ACJ02091.1"/>
    </source>
</evidence>
<evidence type="ECO:0000256" key="1">
    <source>
        <dbReference type="ARBA" id="ARBA00004613"/>
    </source>
</evidence>
<evidence type="ECO:0000256" key="6">
    <source>
        <dbReference type="PIRSR" id="PIRSR621116-50"/>
    </source>
</evidence>
<keyword evidence="10" id="KW-1185">Reference proteome</keyword>
<dbReference type="GO" id="GO:0007189">
    <property type="term" value="P:adenylate cyclase-activating G protein-coupled receptor signaling pathway"/>
    <property type="evidence" value="ECO:0007669"/>
    <property type="project" value="TreeGrafter"/>
</dbReference>
<dbReference type="Ensembl" id="ENSEBUT00000018336.1">
    <property type="protein sequence ID" value="ENSEBUP00000017760.1"/>
    <property type="gene ID" value="ENSEBUG00000011103.1"/>
</dbReference>
<reference evidence="8" key="1">
    <citation type="journal article" date="2009" name="Comp. Biochem. Physiol. B, Biochem. Mol. Biol.">
        <title>Cyclostome and chondrichthyan adrenomedullins reveal ancestral features of the adrenomedullin family.</title>
        <authorList>
            <person name="Wong M.K.S."/>
            <person name="Takei Y."/>
        </authorList>
    </citation>
    <scope>NUCLEOTIDE SEQUENCE</scope>
</reference>
<evidence type="ECO:0000256" key="7">
    <source>
        <dbReference type="SAM" id="SignalP"/>
    </source>
</evidence>
<keyword evidence="4 7" id="KW-0732">Signal</keyword>
<dbReference type="GO" id="GO:0010460">
    <property type="term" value="P:positive regulation of heart rate"/>
    <property type="evidence" value="ECO:0007669"/>
    <property type="project" value="TreeGrafter"/>
</dbReference>
<dbReference type="PANTHER" id="PTHR23414">
    <property type="entry name" value="ADRENOMEDULLIN, ADM"/>
    <property type="match status" value="1"/>
</dbReference>
<dbReference type="GO" id="GO:0003073">
    <property type="term" value="P:regulation of systemic arterial blood pressure"/>
    <property type="evidence" value="ECO:0007669"/>
    <property type="project" value="TreeGrafter"/>
</dbReference>
<reference evidence="9" key="2">
    <citation type="submission" date="2025-05" db="UniProtKB">
        <authorList>
            <consortium name="Ensembl"/>
        </authorList>
    </citation>
    <scope>IDENTIFICATION</scope>
</reference>
<dbReference type="InterPro" id="IPR051665">
    <property type="entry name" value="Adrenomedullin-reg_peptide"/>
</dbReference>
<comment type="subcellular location">
    <subcellularLocation>
        <location evidence="1">Secreted</location>
    </subcellularLocation>
</comment>
<keyword evidence="5 6" id="KW-1015">Disulfide bond</keyword>
<keyword evidence="3" id="KW-0964">Secreted</keyword>
<evidence type="ECO:0000256" key="3">
    <source>
        <dbReference type="ARBA" id="ARBA00022525"/>
    </source>
</evidence>
<dbReference type="PROSITE" id="PS51257">
    <property type="entry name" value="PROKAR_LIPOPROTEIN"/>
    <property type="match status" value="1"/>
</dbReference>
<sequence length="172" mass="19315">MMKHLDVLPWACLLLTVACRLASTSPTRQHIEEIMRTAVLSDTGLRHVLQADVRQDGFGTKSSVEQDISLLLRSLLAHPREKRFPKLHHTRTTRAGCSLGTCQVQNLTHRLFRLVGKTGKDDAAGKATWNPNSYGRKRRSLELKQRGAIERGFRTGSWLVRGSDGKITRMSS</sequence>
<dbReference type="InterPro" id="IPR021116">
    <property type="entry name" value="Calcitonin/adrenomedullin"/>
</dbReference>
<evidence type="ECO:0000313" key="9">
    <source>
        <dbReference type="Ensembl" id="ENSEBUP00000017760.1"/>
    </source>
</evidence>
<dbReference type="GO" id="GO:0005576">
    <property type="term" value="C:extracellular region"/>
    <property type="evidence" value="ECO:0007669"/>
    <property type="project" value="UniProtKB-SubCell"/>
</dbReference>
<name>C8XQL1_EPTBU</name>
<dbReference type="Proteomes" id="UP000694388">
    <property type="component" value="Unplaced"/>
</dbReference>
<organism evidence="8">
    <name type="scientific">Eptatretus burgeri</name>
    <name type="common">Inshore hagfish</name>
    <dbReference type="NCBI Taxonomy" id="7764"/>
    <lineage>
        <taxon>Eukaryota</taxon>
        <taxon>Metazoa</taxon>
        <taxon>Chordata</taxon>
        <taxon>Craniata</taxon>
        <taxon>Vertebrata</taxon>
        <taxon>Cyclostomata</taxon>
        <taxon>Myxini</taxon>
        <taxon>Myxiniformes</taxon>
        <taxon>Myxinidae</taxon>
        <taxon>Eptatretinae</taxon>
        <taxon>Eptatretus</taxon>
    </lineage>
</organism>
<proteinExistence type="evidence at transcript level"/>